<dbReference type="Pfam" id="PF09990">
    <property type="entry name" value="DUF2231"/>
    <property type="match status" value="1"/>
</dbReference>
<proteinExistence type="predicted"/>
<organism evidence="3 4">
    <name type="scientific">Mycobacterium attenuatum</name>
    <dbReference type="NCBI Taxonomy" id="2341086"/>
    <lineage>
        <taxon>Bacteria</taxon>
        <taxon>Bacillati</taxon>
        <taxon>Actinomycetota</taxon>
        <taxon>Actinomycetes</taxon>
        <taxon>Mycobacteriales</taxon>
        <taxon>Mycobacteriaceae</taxon>
        <taxon>Mycobacterium</taxon>
    </lineage>
</organism>
<sequence>MESRAKALGHAIHPMLIPFPLGLLATAVVFDIIYLVTDRSGFSVAAAYAIAAGIVGGLIAAPFGWIDWFRIPGNTRAKRIGLVHGLGNVVVVLLFAGSWLLRWQAGGWTPTPWALVGSFAAVVLAVITGWMGGELVERLGVGVDEGAHTDAPSSLSGQPAGSPHAR</sequence>
<feature type="transmembrane region" description="Helical" evidence="1">
    <location>
        <begin position="80"/>
        <end position="101"/>
    </location>
</feature>
<keyword evidence="1" id="KW-0472">Membrane</keyword>
<protein>
    <recommendedName>
        <fullName evidence="2">DUF2231 domain-containing protein</fullName>
    </recommendedName>
</protein>
<evidence type="ECO:0000313" key="4">
    <source>
        <dbReference type="Proteomes" id="UP000273307"/>
    </source>
</evidence>
<dbReference type="OrthoDB" id="147178at2"/>
<keyword evidence="4" id="KW-1185">Reference proteome</keyword>
<dbReference type="AlphaFoldDB" id="A0A498PU58"/>
<feature type="transmembrane region" description="Helical" evidence="1">
    <location>
        <begin position="113"/>
        <end position="132"/>
    </location>
</feature>
<dbReference type="RefSeq" id="WP_122525099.1">
    <property type="nucleotide sequence ID" value="NZ_UPHP01000024.1"/>
</dbReference>
<evidence type="ECO:0000313" key="3">
    <source>
        <dbReference type="EMBL" id="VBA35623.1"/>
    </source>
</evidence>
<reference evidence="3 4" key="1">
    <citation type="submission" date="2018-09" db="EMBL/GenBank/DDBJ databases">
        <authorList>
            <person name="Tagini F."/>
        </authorList>
    </citation>
    <scope>NUCLEOTIDE SEQUENCE [LARGE SCALE GENOMIC DNA]</scope>
    <source>
        <strain evidence="3 4">MK136</strain>
    </source>
</reference>
<feature type="transmembrane region" description="Helical" evidence="1">
    <location>
        <begin position="12"/>
        <end position="36"/>
    </location>
</feature>
<accession>A0A498PU58</accession>
<name>A0A498PU58_9MYCO</name>
<evidence type="ECO:0000256" key="1">
    <source>
        <dbReference type="SAM" id="Phobius"/>
    </source>
</evidence>
<keyword evidence="1" id="KW-0812">Transmembrane</keyword>
<feature type="transmembrane region" description="Helical" evidence="1">
    <location>
        <begin position="42"/>
        <end position="68"/>
    </location>
</feature>
<feature type="domain" description="DUF2231" evidence="2">
    <location>
        <begin position="9"/>
        <end position="144"/>
    </location>
</feature>
<gene>
    <name evidence="3" type="ORF">LAUMK136_01104</name>
</gene>
<dbReference type="Proteomes" id="UP000273307">
    <property type="component" value="Unassembled WGS sequence"/>
</dbReference>
<dbReference type="InterPro" id="IPR019251">
    <property type="entry name" value="DUF2231_TM"/>
</dbReference>
<dbReference type="EMBL" id="UPHP01000024">
    <property type="protein sequence ID" value="VBA35623.1"/>
    <property type="molecule type" value="Genomic_DNA"/>
</dbReference>
<evidence type="ECO:0000259" key="2">
    <source>
        <dbReference type="Pfam" id="PF09990"/>
    </source>
</evidence>
<keyword evidence="1" id="KW-1133">Transmembrane helix</keyword>